<protein>
    <recommendedName>
        <fullName evidence="1">NADP-dependent oxidoreductase domain-containing protein</fullName>
    </recommendedName>
</protein>
<dbReference type="Pfam" id="PF00248">
    <property type="entry name" value="Aldo_ket_red"/>
    <property type="match status" value="1"/>
</dbReference>
<dbReference type="InterPro" id="IPR053135">
    <property type="entry name" value="AKR2_Oxidoreductase"/>
</dbReference>
<organism evidence="2 3">
    <name type="scientific">Circinella minor</name>
    <dbReference type="NCBI Taxonomy" id="1195481"/>
    <lineage>
        <taxon>Eukaryota</taxon>
        <taxon>Fungi</taxon>
        <taxon>Fungi incertae sedis</taxon>
        <taxon>Mucoromycota</taxon>
        <taxon>Mucoromycotina</taxon>
        <taxon>Mucoromycetes</taxon>
        <taxon>Mucorales</taxon>
        <taxon>Lichtheimiaceae</taxon>
        <taxon>Circinella</taxon>
    </lineage>
</organism>
<keyword evidence="3" id="KW-1185">Reference proteome</keyword>
<dbReference type="AlphaFoldDB" id="A0A8H7S9B5"/>
<dbReference type="InterPro" id="IPR036812">
    <property type="entry name" value="NAD(P)_OxRdtase_dom_sf"/>
</dbReference>
<evidence type="ECO:0000259" key="1">
    <source>
        <dbReference type="Pfam" id="PF00248"/>
    </source>
</evidence>
<dbReference type="PANTHER" id="PTHR43312">
    <property type="entry name" value="D-THREO-ALDOSE 1-DEHYDROGENASE"/>
    <property type="match status" value="1"/>
</dbReference>
<dbReference type="SUPFAM" id="SSF51430">
    <property type="entry name" value="NAD(P)-linked oxidoreductase"/>
    <property type="match status" value="1"/>
</dbReference>
<dbReference type="Gene3D" id="3.20.20.100">
    <property type="entry name" value="NADP-dependent oxidoreductase domain"/>
    <property type="match status" value="1"/>
</dbReference>
<feature type="non-terminal residue" evidence="2">
    <location>
        <position position="1"/>
    </location>
</feature>
<name>A0A8H7S9B5_9FUNG</name>
<dbReference type="OrthoDB" id="48988at2759"/>
<dbReference type="CDD" id="cd19099">
    <property type="entry name" value="AKR_unchar"/>
    <property type="match status" value="1"/>
</dbReference>
<feature type="domain" description="NADP-dependent oxidoreductase" evidence="1">
    <location>
        <begin position="38"/>
        <end position="273"/>
    </location>
</feature>
<accession>A0A8H7S9B5</accession>
<gene>
    <name evidence="2" type="ORF">INT45_002515</name>
</gene>
<dbReference type="PANTHER" id="PTHR43312:SF1">
    <property type="entry name" value="NADP-DEPENDENT OXIDOREDUCTASE DOMAIN-CONTAINING PROTEIN"/>
    <property type="match status" value="1"/>
</dbReference>
<evidence type="ECO:0000313" key="3">
    <source>
        <dbReference type="Proteomes" id="UP000646827"/>
    </source>
</evidence>
<dbReference type="EMBL" id="JAEPRB010000021">
    <property type="protein sequence ID" value="KAG2226049.1"/>
    <property type="molecule type" value="Genomic_DNA"/>
</dbReference>
<dbReference type="InterPro" id="IPR023210">
    <property type="entry name" value="NADP_OxRdtase_dom"/>
</dbReference>
<sequence length="503" mass="55786">MAASTRLLQQQSRRYINTQTTKLPVATIPKLGRQVTRLGFGAYRVSRGTLKHELALRQALGAGINIIDTASNFQNGSSETLIGDTLKDMVSSSELDRNSLTVVTKAGYLSANDIEGFDNAKDYVQINDKSFHGISPKIIESQITKSLERLQTDKLDIFMVNGPERMLMAKNRGYSSTQLYKDLGETFKYLDSQVASGVIGGYGVCSNTMALPSSADHISLTQVLESCSKPDNFVAIEAPLNLFEREVVVANEGKTISDIAKEKGLYLMVNRPLTAIANGQIRVLVNHALGTGDTEGSRASERELMEKMSRSFEKVSALESEMISELPLEEEGLTAKFVWGQVLSENLSRLSQNHFAAQHYLTQQVLPAVEKDIVTLQNFAAEYEGDRPHVFDEWIKDYRESVCTLADDIVGYAYIDTLRKNSELDRILNALSPGLSKQKDEGLYSPLSVKSLRFLLAHEQIGTVFTGMRDPVYVEDAIKAAEQSITHPLSSNDLHEIWQCPIF</sequence>
<reference evidence="2 3" key="1">
    <citation type="submission" date="2020-12" db="EMBL/GenBank/DDBJ databases">
        <title>Metabolic potential, ecology and presence of endohyphal bacteria is reflected in genomic diversity of Mucoromycotina.</title>
        <authorList>
            <person name="Muszewska A."/>
            <person name="Okrasinska A."/>
            <person name="Steczkiewicz K."/>
            <person name="Drgas O."/>
            <person name="Orlowska M."/>
            <person name="Perlinska-Lenart U."/>
            <person name="Aleksandrzak-Piekarczyk T."/>
            <person name="Szatraj K."/>
            <person name="Zielenkiewicz U."/>
            <person name="Pilsyk S."/>
            <person name="Malc E."/>
            <person name="Mieczkowski P."/>
            <person name="Kruszewska J.S."/>
            <person name="Biernat P."/>
            <person name="Pawlowska J."/>
        </authorList>
    </citation>
    <scope>NUCLEOTIDE SEQUENCE [LARGE SCALE GENOMIC DNA]</scope>
    <source>
        <strain evidence="2 3">CBS 142.35</strain>
    </source>
</reference>
<evidence type="ECO:0000313" key="2">
    <source>
        <dbReference type="EMBL" id="KAG2226049.1"/>
    </source>
</evidence>
<comment type="caution">
    <text evidence="2">The sequence shown here is derived from an EMBL/GenBank/DDBJ whole genome shotgun (WGS) entry which is preliminary data.</text>
</comment>
<dbReference type="Proteomes" id="UP000646827">
    <property type="component" value="Unassembled WGS sequence"/>
</dbReference>
<proteinExistence type="predicted"/>